<organism evidence="9 10">
    <name type="scientific">Thioalkalivibrio sulfidiphilus (strain HL-EbGR7)</name>
    <dbReference type="NCBI Taxonomy" id="396588"/>
    <lineage>
        <taxon>Bacteria</taxon>
        <taxon>Pseudomonadati</taxon>
        <taxon>Pseudomonadota</taxon>
        <taxon>Gammaproteobacteria</taxon>
        <taxon>Chromatiales</taxon>
        <taxon>Ectothiorhodospiraceae</taxon>
        <taxon>Thioalkalivibrio</taxon>
    </lineage>
</organism>
<dbReference type="EMBL" id="CP001339">
    <property type="protein sequence ID" value="ACL74128.1"/>
    <property type="molecule type" value="Genomic_DNA"/>
</dbReference>
<keyword evidence="5" id="KW-0732">Signal</keyword>
<comment type="subcellular location">
    <subcellularLocation>
        <location evidence="1">Cell outer membrane</location>
        <topology evidence="1">Multi-pass membrane protein</topology>
    </subcellularLocation>
</comment>
<dbReference type="PANTHER" id="PTHR35093">
    <property type="entry name" value="OUTER MEMBRANE PROTEIN NMB0088-RELATED"/>
    <property type="match status" value="1"/>
</dbReference>
<dbReference type="STRING" id="396588.Tgr7_3059"/>
<dbReference type="Pfam" id="PF03349">
    <property type="entry name" value="Toluene_X"/>
    <property type="match status" value="1"/>
</dbReference>
<evidence type="ECO:0000256" key="2">
    <source>
        <dbReference type="ARBA" id="ARBA00008163"/>
    </source>
</evidence>
<keyword evidence="3" id="KW-1134">Transmembrane beta strand</keyword>
<dbReference type="GO" id="GO:0009279">
    <property type="term" value="C:cell outer membrane"/>
    <property type="evidence" value="ECO:0007669"/>
    <property type="project" value="UniProtKB-SubCell"/>
</dbReference>
<keyword evidence="6" id="KW-0472">Membrane</keyword>
<gene>
    <name evidence="9" type="ordered locus">Tgr7_3059</name>
</gene>
<evidence type="ECO:0000256" key="6">
    <source>
        <dbReference type="ARBA" id="ARBA00023136"/>
    </source>
</evidence>
<evidence type="ECO:0000256" key="1">
    <source>
        <dbReference type="ARBA" id="ARBA00004571"/>
    </source>
</evidence>
<dbReference type="AlphaFoldDB" id="B8GPY1"/>
<protein>
    <submittedName>
        <fullName evidence="9">Membrane protein involved in aromatic hydrocarbon degradation</fullName>
    </submittedName>
</protein>
<dbReference type="GO" id="GO:0015483">
    <property type="term" value="F:long-chain fatty acid transporting porin activity"/>
    <property type="evidence" value="ECO:0007669"/>
    <property type="project" value="TreeGrafter"/>
</dbReference>
<dbReference type="SUPFAM" id="SSF56935">
    <property type="entry name" value="Porins"/>
    <property type="match status" value="1"/>
</dbReference>
<dbReference type="RefSeq" id="WP_012639590.1">
    <property type="nucleotide sequence ID" value="NC_011901.1"/>
</dbReference>
<evidence type="ECO:0000256" key="4">
    <source>
        <dbReference type="ARBA" id="ARBA00022692"/>
    </source>
</evidence>
<proteinExistence type="inferred from homology"/>
<evidence type="ECO:0000256" key="7">
    <source>
        <dbReference type="ARBA" id="ARBA00023237"/>
    </source>
</evidence>
<evidence type="ECO:0000256" key="5">
    <source>
        <dbReference type="ARBA" id="ARBA00022729"/>
    </source>
</evidence>
<dbReference type="PANTHER" id="PTHR35093:SF3">
    <property type="entry name" value="LONG-CHAIN FATTY ACID TRANSPORT PROTEIN"/>
    <property type="match status" value="1"/>
</dbReference>
<reference evidence="9 10" key="1">
    <citation type="journal article" date="2011" name="Stand. Genomic Sci.">
        <title>Complete genome sequence of 'Thioalkalivibrio sulfidophilus' HL-EbGr7.</title>
        <authorList>
            <person name="Muyzer G."/>
            <person name="Sorokin D.Y."/>
            <person name="Mavromatis K."/>
            <person name="Lapidus A."/>
            <person name="Clum A."/>
            <person name="Ivanova N."/>
            <person name="Pati A."/>
            <person name="d'Haeseleer P."/>
            <person name="Woyke T."/>
            <person name="Kyrpides N.C."/>
        </authorList>
    </citation>
    <scope>NUCLEOTIDE SEQUENCE [LARGE SCALE GENOMIC DNA]</scope>
    <source>
        <strain evidence="9 10">HL-EbGR7</strain>
    </source>
</reference>
<keyword evidence="7" id="KW-0998">Cell outer membrane</keyword>
<dbReference type="eggNOG" id="COG2067">
    <property type="taxonomic scope" value="Bacteria"/>
</dbReference>
<comment type="similarity">
    <text evidence="2">Belongs to the OmpP1/FadL family.</text>
</comment>
<keyword evidence="4" id="KW-0812">Transmembrane</keyword>
<keyword evidence="10" id="KW-1185">Reference proteome</keyword>
<feature type="region of interest" description="Disordered" evidence="8">
    <location>
        <begin position="89"/>
        <end position="108"/>
    </location>
</feature>
<evidence type="ECO:0000256" key="3">
    <source>
        <dbReference type="ARBA" id="ARBA00022452"/>
    </source>
</evidence>
<dbReference type="Gene3D" id="2.40.160.60">
    <property type="entry name" value="Outer membrane protein transport protein (OMPP1/FadL/TodX)"/>
    <property type="match status" value="1"/>
</dbReference>
<evidence type="ECO:0000256" key="8">
    <source>
        <dbReference type="SAM" id="MobiDB-lite"/>
    </source>
</evidence>
<dbReference type="HOGENOM" id="CLU_035981_0_0_6"/>
<dbReference type="KEGG" id="tgr:Tgr7_3059"/>
<accession>B8GPY1</accession>
<dbReference type="OrthoDB" id="19849at2"/>
<sequence precursor="true">MQHRLNKTTLAWAVGLALGAAPGALLAAGFYIQEQSVSGLGRAFAGEAAIASDASTIYFNPAGMTRLKAPEFQAAVHLLVPKSTVTNSDSRAITPGTGGNPLPYEGGSGGNPYEPSPVPNLFYARPLNEQTWFGLGITAPFGLANEYDRNFFARYDSTETSLKVIDIAPSIAYQLNDRVSIGGGINIQYADATLKNALPDPTRVGGPSVDTDGEFALSGDSWDYGFNIGLLVDLSDDTRIGVHYRQGITHTLEGTATTRLPFGLGGTSVSQGGEADLKLPDMVSVGLSHRFTDRWTGLAQYTWFNWSNFDEIAVKLASGDHPDPVRQNYKNSWALALGAEYQLDDRWTLRGGIQYDTTPTQDGFRTTRTPDGDRTWFSAGASYERDSRLGFDLAYTYIDVAKESLNLDREFYDGLPFASSVQLRGTTEGHVHILAAALRYRF</sequence>
<dbReference type="InterPro" id="IPR005017">
    <property type="entry name" value="OMPP1/FadL/TodX"/>
</dbReference>
<name>B8GPY1_THISH</name>
<evidence type="ECO:0000313" key="10">
    <source>
        <dbReference type="Proteomes" id="UP000002383"/>
    </source>
</evidence>
<dbReference type="Proteomes" id="UP000002383">
    <property type="component" value="Chromosome"/>
</dbReference>
<evidence type="ECO:0000313" key="9">
    <source>
        <dbReference type="EMBL" id="ACL74128.1"/>
    </source>
</evidence>